<dbReference type="Proteomes" id="UP000829494">
    <property type="component" value="Chromosome"/>
</dbReference>
<keyword evidence="4" id="KW-1185">Reference proteome</keyword>
<name>A0ABY3Z1D1_STRRM</name>
<dbReference type="EMBL" id="CP094298">
    <property type="protein sequence ID" value="UNZ03548.1"/>
    <property type="molecule type" value="Genomic_DNA"/>
</dbReference>
<evidence type="ECO:0000313" key="4">
    <source>
        <dbReference type="Proteomes" id="UP000829494"/>
    </source>
</evidence>
<sequence length="189" mass="19891">MSYPNQNPYGPPQGQPQGPPQPQYGYPQQQPVQQPYAPFPGGPAGMPGIPVPTVMPGGVKAARVMLYVMAGLTVIGLGLVVFLLSTINKASKSEYVSSSSFESLQVGKGLLIAMIIGMVLWGAGAIVAASQFSKGGNGARVTAIVVCVVGILFSFVFMPFGLVYDVMCVISIVMVSKADGTAWFTRPRY</sequence>
<feature type="transmembrane region" description="Helical" evidence="2">
    <location>
        <begin position="107"/>
        <end position="129"/>
    </location>
</feature>
<dbReference type="SUPFAM" id="SSF81995">
    <property type="entry name" value="beta-sandwich domain of Sec23/24"/>
    <property type="match status" value="1"/>
</dbReference>
<feature type="compositionally biased region" description="Pro residues" evidence="1">
    <location>
        <begin position="9"/>
        <end position="22"/>
    </location>
</feature>
<keyword evidence="2" id="KW-0812">Transmembrane</keyword>
<evidence type="ECO:0000256" key="1">
    <source>
        <dbReference type="SAM" id="MobiDB-lite"/>
    </source>
</evidence>
<evidence type="ECO:0000256" key="2">
    <source>
        <dbReference type="SAM" id="Phobius"/>
    </source>
</evidence>
<dbReference type="GeneID" id="66857356"/>
<protein>
    <recommendedName>
        <fullName evidence="5">Integral membrane protein</fullName>
    </recommendedName>
</protein>
<reference evidence="3 4" key="1">
    <citation type="submission" date="2022-03" db="EMBL/GenBank/DDBJ databases">
        <title>Complete genome of Streptomyces rimosus ssp. rimosus R7 (=ATCC 10970).</title>
        <authorList>
            <person name="Beganovic S."/>
            <person name="Ruckert C."/>
            <person name="Busche T."/>
            <person name="Kalinowski J."/>
            <person name="Wittmann C."/>
        </authorList>
    </citation>
    <scope>NUCLEOTIDE SEQUENCE [LARGE SCALE GENOMIC DNA]</scope>
    <source>
        <strain evidence="3 4">R7</strain>
    </source>
</reference>
<keyword evidence="2" id="KW-1133">Transmembrane helix</keyword>
<keyword evidence="2" id="KW-0472">Membrane</keyword>
<organism evidence="3 4">
    <name type="scientific">Streptomyces rimosus subsp. rimosus</name>
    <dbReference type="NCBI Taxonomy" id="132474"/>
    <lineage>
        <taxon>Bacteria</taxon>
        <taxon>Bacillati</taxon>
        <taxon>Actinomycetota</taxon>
        <taxon>Actinomycetes</taxon>
        <taxon>Kitasatosporales</taxon>
        <taxon>Streptomycetaceae</taxon>
        <taxon>Streptomyces</taxon>
    </lineage>
</organism>
<feature type="region of interest" description="Disordered" evidence="1">
    <location>
        <begin position="1"/>
        <end position="39"/>
    </location>
</feature>
<feature type="transmembrane region" description="Helical" evidence="2">
    <location>
        <begin position="141"/>
        <end position="164"/>
    </location>
</feature>
<evidence type="ECO:0000313" key="3">
    <source>
        <dbReference type="EMBL" id="UNZ03548.1"/>
    </source>
</evidence>
<proteinExistence type="predicted"/>
<gene>
    <name evidence="3" type="ORF">SRIMR7_15420</name>
</gene>
<feature type="transmembrane region" description="Helical" evidence="2">
    <location>
        <begin position="64"/>
        <end position="87"/>
    </location>
</feature>
<evidence type="ECO:0008006" key="5">
    <source>
        <dbReference type="Google" id="ProtNLM"/>
    </source>
</evidence>
<dbReference type="RefSeq" id="WP_003985828.1">
    <property type="nucleotide sequence ID" value="NZ_CP043497.1"/>
</dbReference>
<accession>A0ABY3Z1D1</accession>
<feature type="compositionally biased region" description="Low complexity" evidence="1">
    <location>
        <begin position="23"/>
        <end position="36"/>
    </location>
</feature>